<feature type="region of interest" description="Disordered" evidence="1">
    <location>
        <begin position="164"/>
        <end position="192"/>
    </location>
</feature>
<evidence type="ECO:0000313" key="2">
    <source>
        <dbReference type="EMBL" id="CAE0644218.1"/>
    </source>
</evidence>
<dbReference type="AlphaFoldDB" id="A0A7S3Y8G7"/>
<organism evidence="2">
    <name type="scientific">Lotharella globosa</name>
    <dbReference type="NCBI Taxonomy" id="91324"/>
    <lineage>
        <taxon>Eukaryota</taxon>
        <taxon>Sar</taxon>
        <taxon>Rhizaria</taxon>
        <taxon>Cercozoa</taxon>
        <taxon>Chlorarachniophyceae</taxon>
        <taxon>Lotharella</taxon>
    </lineage>
</organism>
<name>A0A7S3Y8G7_9EUKA</name>
<feature type="compositionally biased region" description="Basic residues" evidence="1">
    <location>
        <begin position="168"/>
        <end position="179"/>
    </location>
</feature>
<sequence length="192" mass="22036">MATRNNSRTAPLRLVGRIPLDKQRESTMATRNAATYGGAHIAKLKVDKELEALEKGYHEGYTRKVKILTDRLKATLAVIEAKRKERLRHISLMYEAELKASGEDLQYQKECVFLEMQETLKEKKRKIQAGDEGLETMRNTLSRKIMRPTAMKLRGTIVEEAKITRASSSRKRRRPKRFRNPGVDLLSGLQLN</sequence>
<accession>A0A7S3Y8G7</accession>
<proteinExistence type="predicted"/>
<reference evidence="2" key="1">
    <citation type="submission" date="2021-01" db="EMBL/GenBank/DDBJ databases">
        <authorList>
            <person name="Corre E."/>
            <person name="Pelletier E."/>
            <person name="Niang G."/>
            <person name="Scheremetjew M."/>
            <person name="Finn R."/>
            <person name="Kale V."/>
            <person name="Holt S."/>
            <person name="Cochrane G."/>
            <person name="Meng A."/>
            <person name="Brown T."/>
            <person name="Cohen L."/>
        </authorList>
    </citation>
    <scope>NUCLEOTIDE SEQUENCE</scope>
    <source>
        <strain evidence="2">CCCM811</strain>
    </source>
</reference>
<dbReference type="EMBL" id="HBIV01000810">
    <property type="protein sequence ID" value="CAE0644218.1"/>
    <property type="molecule type" value="Transcribed_RNA"/>
</dbReference>
<gene>
    <name evidence="2" type="ORF">LGLO00237_LOCUS570</name>
</gene>
<evidence type="ECO:0000256" key="1">
    <source>
        <dbReference type="SAM" id="MobiDB-lite"/>
    </source>
</evidence>
<protein>
    <submittedName>
        <fullName evidence="2">Uncharacterized protein</fullName>
    </submittedName>
</protein>